<dbReference type="GO" id="GO:0008897">
    <property type="term" value="F:holo-[acyl-carrier-protein] synthase activity"/>
    <property type="evidence" value="ECO:0007669"/>
    <property type="project" value="InterPro"/>
</dbReference>
<dbReference type="InterPro" id="IPR037143">
    <property type="entry name" value="4-PPantetheinyl_Trfase_dom_sf"/>
</dbReference>
<organism evidence="2">
    <name type="scientific">Isoptericola variabilis (strain 225)</name>
    <dbReference type="NCBI Taxonomy" id="743718"/>
    <lineage>
        <taxon>Bacteria</taxon>
        <taxon>Bacillati</taxon>
        <taxon>Actinomycetota</taxon>
        <taxon>Actinomycetes</taxon>
        <taxon>Micrococcales</taxon>
        <taxon>Promicromonosporaceae</taxon>
        <taxon>Isoptericola</taxon>
    </lineage>
</organism>
<name>F6FU33_ISOV2</name>
<dbReference type="STRING" id="743718.Isova_0432"/>
<dbReference type="SUPFAM" id="SSF56214">
    <property type="entry name" value="4'-phosphopantetheinyl transferase"/>
    <property type="match status" value="1"/>
</dbReference>
<dbReference type="AlphaFoldDB" id="F6FU33"/>
<dbReference type="KEGG" id="iva:Isova_0432"/>
<accession>F6FU33</accession>
<evidence type="ECO:0000313" key="1">
    <source>
        <dbReference type="EMBL" id="AEG43229.1"/>
    </source>
</evidence>
<dbReference type="Proteomes" id="UP000009236">
    <property type="component" value="Chromosome"/>
</dbReference>
<dbReference type="RefSeq" id="WP_013837624.1">
    <property type="nucleotide sequence ID" value="NC_015588.1"/>
</dbReference>
<dbReference type="EMBL" id="CP002810">
    <property type="protein sequence ID" value="AEG43229.1"/>
    <property type="molecule type" value="Genomic_DNA"/>
</dbReference>
<dbReference type="Gene3D" id="3.90.470.20">
    <property type="entry name" value="4'-phosphopantetheinyl transferase domain"/>
    <property type="match status" value="1"/>
</dbReference>
<protein>
    <submittedName>
        <fullName evidence="1">4'-phosphopantetheinyl transferase</fullName>
    </submittedName>
</protein>
<reference evidence="1 2" key="1">
    <citation type="submission" date="2011-05" db="EMBL/GenBank/DDBJ databases">
        <title>Complete sequence of Isoptericola variabilis 225.</title>
        <authorList>
            <consortium name="US DOE Joint Genome Institute"/>
            <person name="Lucas S."/>
            <person name="Han J."/>
            <person name="Lapidus A."/>
            <person name="Cheng J.-F."/>
            <person name="Goodwin L."/>
            <person name="Pitluck S."/>
            <person name="Peters L."/>
            <person name="Mikhailova N."/>
            <person name="Zeytun A."/>
            <person name="Han C."/>
            <person name="Tapia R."/>
            <person name="Land M."/>
            <person name="Hauser L."/>
            <person name="Kyrpides N."/>
            <person name="Ivanova N."/>
            <person name="Pagani I."/>
            <person name="Siebers A."/>
            <person name="Allgaier M."/>
            <person name="Thelen M."/>
            <person name="Hugenholtz P."/>
            <person name="Gladden J."/>
            <person name="Woyke T."/>
        </authorList>
    </citation>
    <scope>NUCLEOTIDE SEQUENCE [LARGE SCALE GENOMIC DNA]</scope>
    <source>
        <strain evidence="2">225</strain>
    </source>
</reference>
<dbReference type="GO" id="GO:0000287">
    <property type="term" value="F:magnesium ion binding"/>
    <property type="evidence" value="ECO:0007669"/>
    <property type="project" value="InterPro"/>
</dbReference>
<sequence length="192" mass="19793">MAVEVWWSSLVAARHELVGLLDATERARVESLDRPADRGRSLLGAALLRVAAGSWLDVAPGDVVVDRTCADCGEPHGAPRILQPDAPWVSVSHSGVLAVVALCSDGPVGVDVQRVAELDDPADGSAWARREAAFKAGTAGPHAIAPNAVAPDAVEHELRSPLAGYAAALVAPAPAGEPVVVHWPPAAKRPSS</sequence>
<dbReference type="eggNOG" id="COG2091">
    <property type="taxonomic scope" value="Bacteria"/>
</dbReference>
<gene>
    <name evidence="1" type="ordered locus">Isova_0432</name>
</gene>
<dbReference type="HOGENOM" id="CLU_057011_2_1_11"/>
<keyword evidence="1" id="KW-0808">Transferase</keyword>
<keyword evidence="2" id="KW-1185">Reference proteome</keyword>
<evidence type="ECO:0000313" key="2">
    <source>
        <dbReference type="Proteomes" id="UP000009236"/>
    </source>
</evidence>
<proteinExistence type="predicted"/>